<keyword evidence="5" id="KW-0046">Antibiotic resistance</keyword>
<dbReference type="InterPro" id="IPR027417">
    <property type="entry name" value="P-loop_NTPase"/>
</dbReference>
<accession>A0ABW4L598</accession>
<dbReference type="InterPro" id="IPR050763">
    <property type="entry name" value="ABC_transporter_ATP-binding"/>
</dbReference>
<dbReference type="Pfam" id="PF00005">
    <property type="entry name" value="ABC_tran"/>
    <property type="match status" value="1"/>
</dbReference>
<evidence type="ECO:0000259" key="6">
    <source>
        <dbReference type="PROSITE" id="PS50893"/>
    </source>
</evidence>
<dbReference type="Proteomes" id="UP001597277">
    <property type="component" value="Unassembled WGS sequence"/>
</dbReference>
<keyword evidence="2" id="KW-0813">Transport</keyword>
<organism evidence="7 8">
    <name type="scientific">Georgenia deserti</name>
    <dbReference type="NCBI Taxonomy" id="2093781"/>
    <lineage>
        <taxon>Bacteria</taxon>
        <taxon>Bacillati</taxon>
        <taxon>Actinomycetota</taxon>
        <taxon>Actinomycetes</taxon>
        <taxon>Micrococcales</taxon>
        <taxon>Bogoriellaceae</taxon>
        <taxon>Georgenia</taxon>
    </lineage>
</organism>
<dbReference type="PANTHER" id="PTHR42711:SF19">
    <property type="entry name" value="DOXORUBICIN RESISTANCE ATP-BINDING PROTEIN DRRA"/>
    <property type="match status" value="1"/>
</dbReference>
<dbReference type="EMBL" id="JBHUEE010000005">
    <property type="protein sequence ID" value="MFD1718339.1"/>
    <property type="molecule type" value="Genomic_DNA"/>
</dbReference>
<keyword evidence="3" id="KW-0547">Nucleotide-binding</keyword>
<feature type="domain" description="ABC transporter" evidence="6">
    <location>
        <begin position="2"/>
        <end position="232"/>
    </location>
</feature>
<proteinExistence type="predicted"/>
<evidence type="ECO:0000256" key="3">
    <source>
        <dbReference type="ARBA" id="ARBA00022741"/>
    </source>
</evidence>
<gene>
    <name evidence="7" type="ORF">ACFSE6_10870</name>
</gene>
<dbReference type="RefSeq" id="WP_388006433.1">
    <property type="nucleotide sequence ID" value="NZ_JBHUEE010000005.1"/>
</dbReference>
<dbReference type="GO" id="GO:0005524">
    <property type="term" value="F:ATP binding"/>
    <property type="evidence" value="ECO:0007669"/>
    <property type="project" value="UniProtKB-KW"/>
</dbReference>
<name>A0ABW4L598_9MICO</name>
<dbReference type="Gene3D" id="3.40.50.300">
    <property type="entry name" value="P-loop containing nucleotide triphosphate hydrolases"/>
    <property type="match status" value="1"/>
</dbReference>
<dbReference type="SMART" id="SM00382">
    <property type="entry name" value="AAA"/>
    <property type="match status" value="1"/>
</dbReference>
<protein>
    <submittedName>
        <fullName evidence="7">ABC transporter ATP-binding protein</fullName>
    </submittedName>
</protein>
<keyword evidence="4 7" id="KW-0067">ATP-binding</keyword>
<evidence type="ECO:0000256" key="5">
    <source>
        <dbReference type="ARBA" id="ARBA00023251"/>
    </source>
</evidence>
<evidence type="ECO:0000256" key="4">
    <source>
        <dbReference type="ARBA" id="ARBA00022840"/>
    </source>
</evidence>
<evidence type="ECO:0000256" key="2">
    <source>
        <dbReference type="ARBA" id="ARBA00022448"/>
    </source>
</evidence>
<dbReference type="PROSITE" id="PS50893">
    <property type="entry name" value="ABC_TRANSPORTER_2"/>
    <property type="match status" value="1"/>
</dbReference>
<dbReference type="PANTHER" id="PTHR42711">
    <property type="entry name" value="ABC TRANSPORTER ATP-BINDING PROTEIN"/>
    <property type="match status" value="1"/>
</dbReference>
<dbReference type="SUPFAM" id="SSF52540">
    <property type="entry name" value="P-loop containing nucleoside triphosphate hydrolases"/>
    <property type="match status" value="1"/>
</dbReference>
<sequence length="307" mass="32678">MLAVHEVTKRYGTIAANEDVSLVVRSGEVVGLLGHNGAGKTTLVNQVVGIARPDSGSITVDGLDAVARPEQARRHCAVQAQASVPIDGLTPALAVELVGRIRGGNKADVRGRAAARFERLDMTAWKDRPTDKLSGGVKRLVAYCLAVAVPTPVVVLDEPTNDVDPVRRRLLWQEIRREADSGAAVLLVTHNVHEAEHAVDRLVVLEGGRVLTQGTPSQLTAGLRDRLRLELRSSPGRRPAPPPGVEVNDARDGLLNATVSADDAEHVMSWARAAQRNGEIETFAIQPASLEDAYVQLTAAVAEEAAG</sequence>
<dbReference type="InterPro" id="IPR003439">
    <property type="entry name" value="ABC_transporter-like_ATP-bd"/>
</dbReference>
<comment type="subcellular location">
    <subcellularLocation>
        <location evidence="1">Cell membrane</location>
        <topology evidence="1">Peripheral membrane protein</topology>
    </subcellularLocation>
</comment>
<reference evidence="8" key="1">
    <citation type="journal article" date="2019" name="Int. J. Syst. Evol. Microbiol.">
        <title>The Global Catalogue of Microorganisms (GCM) 10K type strain sequencing project: providing services to taxonomists for standard genome sequencing and annotation.</title>
        <authorList>
            <consortium name="The Broad Institute Genomics Platform"/>
            <consortium name="The Broad Institute Genome Sequencing Center for Infectious Disease"/>
            <person name="Wu L."/>
            <person name="Ma J."/>
        </authorList>
    </citation>
    <scope>NUCLEOTIDE SEQUENCE [LARGE SCALE GENOMIC DNA]</scope>
    <source>
        <strain evidence="8">JCM 17130</strain>
    </source>
</reference>
<evidence type="ECO:0000313" key="8">
    <source>
        <dbReference type="Proteomes" id="UP001597277"/>
    </source>
</evidence>
<evidence type="ECO:0000313" key="7">
    <source>
        <dbReference type="EMBL" id="MFD1718339.1"/>
    </source>
</evidence>
<evidence type="ECO:0000256" key="1">
    <source>
        <dbReference type="ARBA" id="ARBA00004202"/>
    </source>
</evidence>
<keyword evidence="8" id="KW-1185">Reference proteome</keyword>
<comment type="caution">
    <text evidence="7">The sequence shown here is derived from an EMBL/GenBank/DDBJ whole genome shotgun (WGS) entry which is preliminary data.</text>
</comment>
<dbReference type="InterPro" id="IPR003593">
    <property type="entry name" value="AAA+_ATPase"/>
</dbReference>